<evidence type="ECO:0000256" key="2">
    <source>
        <dbReference type="SAM" id="Phobius"/>
    </source>
</evidence>
<keyword evidence="2" id="KW-0812">Transmembrane</keyword>
<gene>
    <name evidence="3" type="ORF">ABT384_13935</name>
</gene>
<keyword evidence="4" id="KW-1185">Reference proteome</keyword>
<dbReference type="Proteomes" id="UP001486207">
    <property type="component" value="Unassembled WGS sequence"/>
</dbReference>
<comment type="caution">
    <text evidence="3">The sequence shown here is derived from an EMBL/GenBank/DDBJ whole genome shotgun (WGS) entry which is preliminary data.</text>
</comment>
<proteinExistence type="predicted"/>
<reference evidence="3 4" key="1">
    <citation type="submission" date="2024-06" db="EMBL/GenBank/DDBJ databases">
        <title>The Natural Products Discovery Center: Release of the First 8490 Sequenced Strains for Exploring Actinobacteria Biosynthetic Diversity.</title>
        <authorList>
            <person name="Kalkreuter E."/>
            <person name="Kautsar S.A."/>
            <person name="Yang D."/>
            <person name="Bader C.D."/>
            <person name="Teijaro C.N."/>
            <person name="Fluegel L."/>
            <person name="Davis C.M."/>
            <person name="Simpson J.R."/>
            <person name="Lauterbach L."/>
            <person name="Steele A.D."/>
            <person name="Gui C."/>
            <person name="Meng S."/>
            <person name="Li G."/>
            <person name="Viehrig K."/>
            <person name="Ye F."/>
            <person name="Su P."/>
            <person name="Kiefer A.F."/>
            <person name="Nichols A."/>
            <person name="Cepeda A.J."/>
            <person name="Yan W."/>
            <person name="Fan B."/>
            <person name="Jiang Y."/>
            <person name="Adhikari A."/>
            <person name="Zheng C.-J."/>
            <person name="Schuster L."/>
            <person name="Cowan T.M."/>
            <person name="Smanski M.J."/>
            <person name="Chevrette M.G."/>
            <person name="De Carvalho L.P.S."/>
            <person name="Shen B."/>
        </authorList>
    </citation>
    <scope>NUCLEOTIDE SEQUENCE [LARGE SCALE GENOMIC DNA]</scope>
    <source>
        <strain evidence="3 4">NPDC000155</strain>
    </source>
</reference>
<keyword evidence="2" id="KW-0472">Membrane</keyword>
<evidence type="ECO:0000313" key="3">
    <source>
        <dbReference type="EMBL" id="MER7373746.1"/>
    </source>
</evidence>
<feature type="compositionally biased region" description="Basic and acidic residues" evidence="1">
    <location>
        <begin position="54"/>
        <end position="64"/>
    </location>
</feature>
<feature type="region of interest" description="Disordered" evidence="1">
    <location>
        <begin position="33"/>
        <end position="67"/>
    </location>
</feature>
<keyword evidence="2" id="KW-1133">Transmembrane helix</keyword>
<dbReference type="EMBL" id="JBEPFB010000005">
    <property type="protein sequence ID" value="MER7373746.1"/>
    <property type="molecule type" value="Genomic_DNA"/>
</dbReference>
<name>A0ABV1XQE2_9ACTN</name>
<dbReference type="RefSeq" id="WP_190068124.1">
    <property type="nucleotide sequence ID" value="NZ_BNBM01000001.1"/>
</dbReference>
<feature type="transmembrane region" description="Helical" evidence="2">
    <location>
        <begin position="169"/>
        <end position="187"/>
    </location>
</feature>
<feature type="transmembrane region" description="Helical" evidence="2">
    <location>
        <begin position="73"/>
        <end position="92"/>
    </location>
</feature>
<organism evidence="3 4">
    <name type="scientific">Streptomyces lanatus</name>
    <dbReference type="NCBI Taxonomy" id="66900"/>
    <lineage>
        <taxon>Bacteria</taxon>
        <taxon>Bacillati</taxon>
        <taxon>Actinomycetota</taxon>
        <taxon>Actinomycetes</taxon>
        <taxon>Kitasatosporales</taxon>
        <taxon>Streptomycetaceae</taxon>
        <taxon>Streptomyces</taxon>
    </lineage>
</organism>
<evidence type="ECO:0000313" key="4">
    <source>
        <dbReference type="Proteomes" id="UP001486207"/>
    </source>
</evidence>
<feature type="transmembrane region" description="Helical" evidence="2">
    <location>
        <begin position="104"/>
        <end position="126"/>
    </location>
</feature>
<protein>
    <submittedName>
        <fullName evidence="3">Uncharacterized protein</fullName>
    </submittedName>
</protein>
<accession>A0ABV1XQE2</accession>
<sequence length="221" mass="22778">MAETPEPPARLDQHNHGPGIFIAGDVIGDVIGDVHHHPSSRPASHRTGPVEAPAPHENETDRKSPLKSLMGNGFGAFMLFGTAGYGLATVFMPTHPTSERVMSVPLAAALALGGLVPLVSALAALAELCATGAANAAHAAGSAGARARDGRRTAAHLGLRHAQLLARTAHFSAVLAGFVPVLIGFWAPSGRAANRAQDAGDRAESAVAEAREVLERRDPGR</sequence>
<evidence type="ECO:0000256" key="1">
    <source>
        <dbReference type="SAM" id="MobiDB-lite"/>
    </source>
</evidence>